<dbReference type="InterPro" id="IPR020846">
    <property type="entry name" value="MFS_dom"/>
</dbReference>
<keyword evidence="5 6" id="KW-0472">Membrane</keyword>
<dbReference type="Pfam" id="PF07690">
    <property type="entry name" value="MFS_1"/>
    <property type="match status" value="1"/>
</dbReference>
<dbReference type="RefSeq" id="WP_021669810.1">
    <property type="nucleotide sequence ID" value="NZ_UGTL01000002.1"/>
</dbReference>
<feature type="domain" description="Major facilitator superfamily (MFS) profile" evidence="7">
    <location>
        <begin position="12"/>
        <end position="406"/>
    </location>
</feature>
<feature type="transmembrane region" description="Helical" evidence="6">
    <location>
        <begin position="315"/>
        <end position="337"/>
    </location>
</feature>
<dbReference type="CDD" id="cd17485">
    <property type="entry name" value="MFS_MFSD3"/>
    <property type="match status" value="1"/>
</dbReference>
<dbReference type="InterPro" id="IPR036259">
    <property type="entry name" value="MFS_trans_sf"/>
</dbReference>
<dbReference type="EMBL" id="UGTL01000002">
    <property type="protein sequence ID" value="SUB97663.1"/>
    <property type="molecule type" value="Genomic_DNA"/>
</dbReference>
<organism evidence="8 9">
    <name type="scientific">Prevotella disiens</name>
    <dbReference type="NCBI Taxonomy" id="28130"/>
    <lineage>
        <taxon>Bacteria</taxon>
        <taxon>Pseudomonadati</taxon>
        <taxon>Bacteroidota</taxon>
        <taxon>Bacteroidia</taxon>
        <taxon>Bacteroidales</taxon>
        <taxon>Prevotellaceae</taxon>
        <taxon>Prevotella</taxon>
    </lineage>
</organism>
<gene>
    <name evidence="8" type="primary">ampG_2</name>
    <name evidence="8" type="ORF">NCTC11157_02453</name>
</gene>
<evidence type="ECO:0000256" key="1">
    <source>
        <dbReference type="ARBA" id="ARBA00004141"/>
    </source>
</evidence>
<feature type="transmembrane region" description="Helical" evidence="6">
    <location>
        <begin position="261"/>
        <end position="280"/>
    </location>
</feature>
<keyword evidence="2" id="KW-0813">Transport</keyword>
<dbReference type="PROSITE" id="PS50850">
    <property type="entry name" value="MFS"/>
    <property type="match status" value="1"/>
</dbReference>
<evidence type="ECO:0000256" key="4">
    <source>
        <dbReference type="ARBA" id="ARBA00022989"/>
    </source>
</evidence>
<dbReference type="GO" id="GO:0022857">
    <property type="term" value="F:transmembrane transporter activity"/>
    <property type="evidence" value="ECO:0007669"/>
    <property type="project" value="InterPro"/>
</dbReference>
<keyword evidence="4 6" id="KW-1133">Transmembrane helix</keyword>
<feature type="transmembrane region" description="Helical" evidence="6">
    <location>
        <begin position="110"/>
        <end position="131"/>
    </location>
</feature>
<name>A0A379EG92_9BACT</name>
<evidence type="ECO:0000256" key="5">
    <source>
        <dbReference type="ARBA" id="ARBA00023136"/>
    </source>
</evidence>
<proteinExistence type="predicted"/>
<dbReference type="AlphaFoldDB" id="A0A379EG92"/>
<protein>
    <submittedName>
        <fullName evidence="8">Muropeptide transporter</fullName>
    </submittedName>
</protein>
<dbReference type="PANTHER" id="PTHR12778:SF10">
    <property type="entry name" value="MAJOR FACILITATOR SUPERFAMILY DOMAIN-CONTAINING PROTEIN 3"/>
    <property type="match status" value="1"/>
</dbReference>
<sequence length="415" mass="46428">MRNRVSIKSFAQADALTLGTFFFLYVAQSIPSSFLSTALQVLMRENHFSLSDIGLLQLVKLPWILKCFWAPVLDRHLLTMGHYKRCIISSELAYAAILLCLGWFDIRTDIYLIIALVILSMVASGTQDIATDSLAVLSFKKSDKSMVNSMQSMGSFGGTLVGSGILLMVLHRYGWHVVLPCLAAFVLMALIPLMFNRKLTITEKPKAQRAKLSDFVWFFSQKGIWKQIVFLLLYYASLIGILSMLRPYLVDNGYNMKQIGMMSGLLGTGMAFIASFFGGLWIRRMGLYRARIVMAVFTFLTTLYFVVLSYVEPTLLLVCIGIVLLWSSYGCATIVVYTSAMNKVREGREGTDFTIQTVLTHISGMLMAIASGMVADSFSYHVLFLTTLLVAVASLFYVLTLFKKDKNESPTARKI</sequence>
<dbReference type="GeneID" id="91083561"/>
<feature type="transmembrane region" description="Helical" evidence="6">
    <location>
        <begin position="85"/>
        <end position="104"/>
    </location>
</feature>
<dbReference type="SUPFAM" id="SSF103473">
    <property type="entry name" value="MFS general substrate transporter"/>
    <property type="match status" value="1"/>
</dbReference>
<evidence type="ECO:0000256" key="2">
    <source>
        <dbReference type="ARBA" id="ARBA00022448"/>
    </source>
</evidence>
<dbReference type="Gene3D" id="1.20.1250.20">
    <property type="entry name" value="MFS general substrate transporter like domains"/>
    <property type="match status" value="2"/>
</dbReference>
<dbReference type="PANTHER" id="PTHR12778">
    <property type="entry name" value="SOLUTE CARRIER FAMILY 33 ACETYL-COA TRANSPORTER -RELATED"/>
    <property type="match status" value="1"/>
</dbReference>
<evidence type="ECO:0000256" key="6">
    <source>
        <dbReference type="SAM" id="Phobius"/>
    </source>
</evidence>
<dbReference type="GO" id="GO:0016020">
    <property type="term" value="C:membrane"/>
    <property type="evidence" value="ECO:0007669"/>
    <property type="project" value="UniProtKB-SubCell"/>
</dbReference>
<feature type="transmembrane region" description="Helical" evidence="6">
    <location>
        <begin position="381"/>
        <end position="402"/>
    </location>
</feature>
<evidence type="ECO:0000259" key="7">
    <source>
        <dbReference type="PROSITE" id="PS50850"/>
    </source>
</evidence>
<keyword evidence="3 6" id="KW-0812">Transmembrane</keyword>
<feature type="transmembrane region" description="Helical" evidence="6">
    <location>
        <begin position="177"/>
        <end position="195"/>
    </location>
</feature>
<dbReference type="InterPro" id="IPR011701">
    <property type="entry name" value="MFS"/>
</dbReference>
<feature type="transmembrane region" description="Helical" evidence="6">
    <location>
        <begin position="292"/>
        <end position="309"/>
    </location>
</feature>
<dbReference type="Proteomes" id="UP000254072">
    <property type="component" value="Unassembled WGS sequence"/>
</dbReference>
<evidence type="ECO:0000256" key="3">
    <source>
        <dbReference type="ARBA" id="ARBA00022692"/>
    </source>
</evidence>
<feature type="transmembrane region" description="Helical" evidence="6">
    <location>
        <begin position="228"/>
        <end position="249"/>
    </location>
</feature>
<evidence type="ECO:0000313" key="8">
    <source>
        <dbReference type="EMBL" id="SUB97663.1"/>
    </source>
</evidence>
<feature type="transmembrane region" description="Helical" evidence="6">
    <location>
        <begin position="358"/>
        <end position="375"/>
    </location>
</feature>
<comment type="subcellular location">
    <subcellularLocation>
        <location evidence="1">Membrane</location>
        <topology evidence="1">Multi-pass membrane protein</topology>
    </subcellularLocation>
</comment>
<dbReference type="OrthoDB" id="924673at2"/>
<dbReference type="InterPro" id="IPR004752">
    <property type="entry name" value="AmpG_permease/AT-1"/>
</dbReference>
<reference evidence="8 9" key="1">
    <citation type="submission" date="2018-06" db="EMBL/GenBank/DDBJ databases">
        <authorList>
            <consortium name="Pathogen Informatics"/>
            <person name="Doyle S."/>
        </authorList>
    </citation>
    <scope>NUCLEOTIDE SEQUENCE [LARGE SCALE GENOMIC DNA]</scope>
    <source>
        <strain evidence="8 9">NCTC11157</strain>
    </source>
</reference>
<evidence type="ECO:0000313" key="9">
    <source>
        <dbReference type="Proteomes" id="UP000254072"/>
    </source>
</evidence>
<accession>A0A379EG92</accession>